<dbReference type="InterPro" id="IPR038763">
    <property type="entry name" value="DHH_sf"/>
</dbReference>
<comment type="caution">
    <text evidence="1">The sequence shown here is derived from an EMBL/GenBank/DDBJ whole genome shotgun (WGS) entry which is preliminary data.</text>
</comment>
<organism evidence="1 2">
    <name type="scientific">Candidatus Roizmanbacteria bacterium RIFCSPHIGHO2_02_FULL_40_9</name>
    <dbReference type="NCBI Taxonomy" id="1802042"/>
    <lineage>
        <taxon>Bacteria</taxon>
        <taxon>Candidatus Roizmaniibacteriota</taxon>
    </lineage>
</organism>
<dbReference type="EMBL" id="MFZS01000031">
    <property type="protein sequence ID" value="OGK28723.1"/>
    <property type="molecule type" value="Genomic_DNA"/>
</dbReference>
<dbReference type="Proteomes" id="UP000177027">
    <property type="component" value="Unassembled WGS sequence"/>
</dbReference>
<gene>
    <name evidence="1" type="ORF">A3D06_01460</name>
</gene>
<proteinExistence type="predicted"/>
<protein>
    <submittedName>
        <fullName evidence="1">Uncharacterized protein</fullName>
    </submittedName>
</protein>
<dbReference type="AlphaFoldDB" id="A0A1F7HCE1"/>
<evidence type="ECO:0000313" key="1">
    <source>
        <dbReference type="EMBL" id="OGK28723.1"/>
    </source>
</evidence>
<sequence length="280" mass="31670">MNLLVTHISPDIDAVASCWLIRKYYPGWQDAQLEFVPAGGTLNKAYPDNNSEIIHVDTGMGMFDHHQSPDRTSAAEKVFLFLKEEKSIPHNDLDALLRIVEVIVSVDHFEEIFLDQPDADIHDFNLYALLNGIGLKDRLRSDKKVIEFGESALDALLINIKNKIHAEKTIAEGHSFKTYLGKTLAIESENDECIKLAMKKGFDMVIRKSRKQSYVRIKLHPKVKSSLKKIYLVIKKADPDATWFYHSSGKMLLNGSSKKPDSVPSHLSLDEVIRLVTSIK</sequence>
<dbReference type="SUPFAM" id="SSF64182">
    <property type="entry name" value="DHH phosphoesterases"/>
    <property type="match status" value="1"/>
</dbReference>
<accession>A0A1F7HCE1</accession>
<name>A0A1F7HCE1_9BACT</name>
<reference evidence="1 2" key="1">
    <citation type="journal article" date="2016" name="Nat. Commun.">
        <title>Thousands of microbial genomes shed light on interconnected biogeochemical processes in an aquifer system.</title>
        <authorList>
            <person name="Anantharaman K."/>
            <person name="Brown C.T."/>
            <person name="Hug L.A."/>
            <person name="Sharon I."/>
            <person name="Castelle C.J."/>
            <person name="Probst A.J."/>
            <person name="Thomas B.C."/>
            <person name="Singh A."/>
            <person name="Wilkins M.J."/>
            <person name="Karaoz U."/>
            <person name="Brodie E.L."/>
            <person name="Williams K.H."/>
            <person name="Hubbard S.S."/>
            <person name="Banfield J.F."/>
        </authorList>
    </citation>
    <scope>NUCLEOTIDE SEQUENCE [LARGE SCALE GENOMIC DNA]</scope>
</reference>
<evidence type="ECO:0000313" key="2">
    <source>
        <dbReference type="Proteomes" id="UP000177027"/>
    </source>
</evidence>